<protein>
    <recommendedName>
        <fullName evidence="4">Aspartic peptidase DDI1-type domain-containing protein</fullName>
    </recommendedName>
</protein>
<reference evidence="2 3" key="1">
    <citation type="submission" date="2014-04" db="EMBL/GenBank/DDBJ databases">
        <authorList>
            <consortium name="DOE Joint Genome Institute"/>
            <person name="Kuo A."/>
            <person name="Kohler A."/>
            <person name="Costa M.D."/>
            <person name="Nagy L.G."/>
            <person name="Floudas D."/>
            <person name="Copeland A."/>
            <person name="Barry K.W."/>
            <person name="Cichocki N."/>
            <person name="Veneault-Fourrey C."/>
            <person name="LaButti K."/>
            <person name="Lindquist E.A."/>
            <person name="Lipzen A."/>
            <person name="Lundell T."/>
            <person name="Morin E."/>
            <person name="Murat C."/>
            <person name="Sun H."/>
            <person name="Tunlid A."/>
            <person name="Henrissat B."/>
            <person name="Grigoriev I.V."/>
            <person name="Hibbett D.S."/>
            <person name="Martin F."/>
            <person name="Nordberg H.P."/>
            <person name="Cantor M.N."/>
            <person name="Hua S.X."/>
        </authorList>
    </citation>
    <scope>NUCLEOTIDE SEQUENCE [LARGE SCALE GENOMIC DNA]</scope>
    <source>
        <strain evidence="2 3">Marx 270</strain>
    </source>
</reference>
<dbReference type="OrthoDB" id="3202009at2759"/>
<evidence type="ECO:0000256" key="1">
    <source>
        <dbReference type="SAM" id="MobiDB-lite"/>
    </source>
</evidence>
<dbReference type="InParanoid" id="A0A0C3NJR2"/>
<keyword evidence="3" id="KW-1185">Reference proteome</keyword>
<evidence type="ECO:0008006" key="4">
    <source>
        <dbReference type="Google" id="ProtNLM"/>
    </source>
</evidence>
<evidence type="ECO:0000313" key="3">
    <source>
        <dbReference type="Proteomes" id="UP000054217"/>
    </source>
</evidence>
<feature type="compositionally biased region" description="Basic and acidic residues" evidence="1">
    <location>
        <begin position="75"/>
        <end position="90"/>
    </location>
</feature>
<reference evidence="3" key="2">
    <citation type="submission" date="2015-01" db="EMBL/GenBank/DDBJ databases">
        <title>Evolutionary Origins and Diversification of the Mycorrhizal Mutualists.</title>
        <authorList>
            <consortium name="DOE Joint Genome Institute"/>
            <consortium name="Mycorrhizal Genomics Consortium"/>
            <person name="Kohler A."/>
            <person name="Kuo A."/>
            <person name="Nagy L.G."/>
            <person name="Floudas D."/>
            <person name="Copeland A."/>
            <person name="Barry K.W."/>
            <person name="Cichocki N."/>
            <person name="Veneault-Fourrey C."/>
            <person name="LaButti K."/>
            <person name="Lindquist E.A."/>
            <person name="Lipzen A."/>
            <person name="Lundell T."/>
            <person name="Morin E."/>
            <person name="Murat C."/>
            <person name="Riley R."/>
            <person name="Ohm R."/>
            <person name="Sun H."/>
            <person name="Tunlid A."/>
            <person name="Henrissat B."/>
            <person name="Grigoriev I.V."/>
            <person name="Hibbett D.S."/>
            <person name="Martin F."/>
        </authorList>
    </citation>
    <scope>NUCLEOTIDE SEQUENCE [LARGE SCALE GENOMIC DNA]</scope>
    <source>
        <strain evidence="3">Marx 270</strain>
    </source>
</reference>
<dbReference type="Proteomes" id="UP000054217">
    <property type="component" value="Unassembled WGS sequence"/>
</dbReference>
<organism evidence="2 3">
    <name type="scientific">Pisolithus tinctorius Marx 270</name>
    <dbReference type="NCBI Taxonomy" id="870435"/>
    <lineage>
        <taxon>Eukaryota</taxon>
        <taxon>Fungi</taxon>
        <taxon>Dikarya</taxon>
        <taxon>Basidiomycota</taxon>
        <taxon>Agaricomycotina</taxon>
        <taxon>Agaricomycetes</taxon>
        <taxon>Agaricomycetidae</taxon>
        <taxon>Boletales</taxon>
        <taxon>Sclerodermatineae</taxon>
        <taxon>Pisolithaceae</taxon>
        <taxon>Pisolithus</taxon>
    </lineage>
</organism>
<feature type="region of interest" description="Disordered" evidence="1">
    <location>
        <begin position="75"/>
        <end position="122"/>
    </location>
</feature>
<name>A0A0C3NJR2_PISTI</name>
<evidence type="ECO:0000313" key="2">
    <source>
        <dbReference type="EMBL" id="KIO01220.1"/>
    </source>
</evidence>
<dbReference type="HOGENOM" id="CLU_912511_0_0_1"/>
<gene>
    <name evidence="2" type="ORF">M404DRAFT_28947</name>
</gene>
<proteinExistence type="predicted"/>
<sequence>MREEQQAPIVRIEHEEDPPTNVNMFVAVHNTFQYIKRARIEEYVSEGEDTAEEVISETEYEARWAGTEQVLAAARREENKQQQKTPKFDGDLVGPARRTLPKQARRTRESNQTEVPAGCKDLPLCQRPSRASRKIKMREREVIAAMRVLNQYLDQSVTIPGRDLLTISLDVRREFKDRAMTKRVALGATLSGASDMLEGLPQSIDVRAFECGIGEERYAQTDSMPLTMVEVELAGKVMLEGILDSSSQIVALRQEIAEVLHLPIERDS</sequence>
<accession>A0A0C3NJR2</accession>
<dbReference type="AlphaFoldDB" id="A0A0C3NJR2"/>
<dbReference type="EMBL" id="KN831990">
    <property type="protein sequence ID" value="KIO01220.1"/>
    <property type="molecule type" value="Genomic_DNA"/>
</dbReference>